<dbReference type="Proteomes" id="UP000812966">
    <property type="component" value="Unassembled WGS sequence"/>
</dbReference>
<feature type="region of interest" description="Disordered" evidence="1">
    <location>
        <begin position="102"/>
        <end position="122"/>
    </location>
</feature>
<comment type="caution">
    <text evidence="2">The sequence shown here is derived from an EMBL/GenBank/DDBJ whole genome shotgun (WGS) entry which is preliminary data.</text>
</comment>
<accession>A0A8K0JL79</accession>
<evidence type="ECO:0000256" key="1">
    <source>
        <dbReference type="SAM" id="MobiDB-lite"/>
    </source>
</evidence>
<protein>
    <submittedName>
        <fullName evidence="2">Uncharacterized protein</fullName>
    </submittedName>
</protein>
<sequence length="321" mass="34975">MHQPPPQHAYANHPTMLRTPSYGGGPMVVTPDDEAFGAYNNGYSMHPQFRQPMPPTNMSANTSPASTRPPVGSIGYGAPPARPLDRVPTPGSATFPGQLDPAITANTMSDPVSSTTNTKLPGRYSLDARLHTTSSPSLERNDLGTRSASADGMIEQTVQLPGQPNTTIKRMSRDGYFEGAFNVLPRNRRQLALHRLPCRSTSLRENLWRPAPTTDPVQMLGTRRQGGTVHPSHSLPLEAVFTELQTRWKTLPICARASHIGRAYHSNTTINNNKRTLPTDPPVLFDLLNAGRERASHSLKIATTAWVSIRAIPINSSLVVS</sequence>
<organism evidence="2 3">
    <name type="scientific">Filobasidium floriforme</name>
    <dbReference type="NCBI Taxonomy" id="5210"/>
    <lineage>
        <taxon>Eukaryota</taxon>
        <taxon>Fungi</taxon>
        <taxon>Dikarya</taxon>
        <taxon>Basidiomycota</taxon>
        <taxon>Agaricomycotina</taxon>
        <taxon>Tremellomycetes</taxon>
        <taxon>Filobasidiales</taxon>
        <taxon>Filobasidiaceae</taxon>
        <taxon>Filobasidium</taxon>
    </lineage>
</organism>
<name>A0A8K0JL79_9TREE</name>
<evidence type="ECO:0000313" key="2">
    <source>
        <dbReference type="EMBL" id="KAG7532020.1"/>
    </source>
</evidence>
<keyword evidence="3" id="KW-1185">Reference proteome</keyword>
<reference evidence="2" key="1">
    <citation type="submission" date="2020-04" db="EMBL/GenBank/DDBJ databases">
        <title>Analysis of mating type loci in Filobasidium floriforme.</title>
        <authorList>
            <person name="Nowrousian M."/>
        </authorList>
    </citation>
    <scope>NUCLEOTIDE SEQUENCE</scope>
    <source>
        <strain evidence="2">CBS 6242</strain>
    </source>
</reference>
<gene>
    <name evidence="2" type="ORF">FFLO_03895</name>
</gene>
<evidence type="ECO:0000313" key="3">
    <source>
        <dbReference type="Proteomes" id="UP000812966"/>
    </source>
</evidence>
<feature type="region of interest" description="Disordered" evidence="1">
    <location>
        <begin position="209"/>
        <end position="231"/>
    </location>
</feature>
<proteinExistence type="predicted"/>
<feature type="compositionally biased region" description="Polar residues" evidence="1">
    <location>
        <begin position="104"/>
        <end position="119"/>
    </location>
</feature>
<dbReference type="AlphaFoldDB" id="A0A8K0JL79"/>
<dbReference type="EMBL" id="JABELV010000076">
    <property type="protein sequence ID" value="KAG7532020.1"/>
    <property type="molecule type" value="Genomic_DNA"/>
</dbReference>